<gene>
    <name evidence="2" type="ORF">PsYK624_164020</name>
</gene>
<dbReference type="Proteomes" id="UP000703269">
    <property type="component" value="Unassembled WGS sequence"/>
</dbReference>
<comment type="caution">
    <text evidence="2">The sequence shown here is derived from an EMBL/GenBank/DDBJ whole genome shotgun (WGS) entry which is preliminary data.</text>
</comment>
<sequence>MLKYHYPYPLLPSLTRLDWGDHELAQYLPVFTQKTLVEFSCSPVSEEELRLALHCIETSMPQLQKLTVKSDKLFAHFEMDEITHAISSLDHLTSLSFTYPPLPPDALVHLSRTAHLAEATLDLYQNNEDAHLSPAWGGFAALTKLTLGFARNIENYPCATTFLPRLAGVNLTKLSIVIRPTAHADEFNQLMSAVGHLTHLQECEICFDVIRVWGDLVLDGAALAPLYNLVNMRDFQVTWVPLTFSPQAVSDLTNAWRRLENLLLYAPAQSDYHLRLDSLAFFAENCPALHALTLRVAPVERDWRCAPDMGESASNLASLELQNSIIDPHAEDQVAEYLAKVFPIAAVGHKFWKARPDRAAAVMQRIHEREKGLVPQGRAGIEDKGRSEDGESE</sequence>
<feature type="compositionally biased region" description="Basic and acidic residues" evidence="1">
    <location>
        <begin position="380"/>
        <end position="393"/>
    </location>
</feature>
<name>A0A9P3LNF9_9APHY</name>
<organism evidence="2 3">
    <name type="scientific">Phanerochaete sordida</name>
    <dbReference type="NCBI Taxonomy" id="48140"/>
    <lineage>
        <taxon>Eukaryota</taxon>
        <taxon>Fungi</taxon>
        <taxon>Dikarya</taxon>
        <taxon>Basidiomycota</taxon>
        <taxon>Agaricomycotina</taxon>
        <taxon>Agaricomycetes</taxon>
        <taxon>Polyporales</taxon>
        <taxon>Phanerochaetaceae</taxon>
        <taxon>Phanerochaete</taxon>
    </lineage>
</organism>
<dbReference type="InterPro" id="IPR032675">
    <property type="entry name" value="LRR_dom_sf"/>
</dbReference>
<evidence type="ECO:0000313" key="2">
    <source>
        <dbReference type="EMBL" id="GJF00123.1"/>
    </source>
</evidence>
<evidence type="ECO:0008006" key="4">
    <source>
        <dbReference type="Google" id="ProtNLM"/>
    </source>
</evidence>
<proteinExistence type="predicted"/>
<evidence type="ECO:0000256" key="1">
    <source>
        <dbReference type="SAM" id="MobiDB-lite"/>
    </source>
</evidence>
<dbReference type="SUPFAM" id="SSF52047">
    <property type="entry name" value="RNI-like"/>
    <property type="match status" value="1"/>
</dbReference>
<evidence type="ECO:0000313" key="3">
    <source>
        <dbReference type="Proteomes" id="UP000703269"/>
    </source>
</evidence>
<dbReference type="Gene3D" id="3.80.10.10">
    <property type="entry name" value="Ribonuclease Inhibitor"/>
    <property type="match status" value="1"/>
</dbReference>
<accession>A0A9P3LNF9</accession>
<dbReference type="AlphaFoldDB" id="A0A9P3LNF9"/>
<feature type="region of interest" description="Disordered" evidence="1">
    <location>
        <begin position="370"/>
        <end position="393"/>
    </location>
</feature>
<keyword evidence="3" id="KW-1185">Reference proteome</keyword>
<dbReference type="EMBL" id="BPQB01000135">
    <property type="protein sequence ID" value="GJF00123.1"/>
    <property type="molecule type" value="Genomic_DNA"/>
</dbReference>
<reference evidence="2 3" key="1">
    <citation type="submission" date="2021-08" db="EMBL/GenBank/DDBJ databases">
        <title>Draft Genome Sequence of Phanerochaete sordida strain YK-624.</title>
        <authorList>
            <person name="Mori T."/>
            <person name="Dohra H."/>
            <person name="Suzuki T."/>
            <person name="Kawagishi H."/>
            <person name="Hirai H."/>
        </authorList>
    </citation>
    <scope>NUCLEOTIDE SEQUENCE [LARGE SCALE GENOMIC DNA]</scope>
    <source>
        <strain evidence="2 3">YK-624</strain>
    </source>
</reference>
<protein>
    <recommendedName>
        <fullName evidence="4">F-box domain-containing protein</fullName>
    </recommendedName>
</protein>